<dbReference type="GO" id="GO:0032784">
    <property type="term" value="P:regulation of DNA-templated transcription elongation"/>
    <property type="evidence" value="ECO:0007669"/>
    <property type="project" value="InterPro"/>
</dbReference>
<dbReference type="CDD" id="cd06091">
    <property type="entry name" value="KOW_NusG"/>
    <property type="match status" value="1"/>
</dbReference>
<keyword evidence="1 5" id="KW-0806">Transcription termination</keyword>
<dbReference type="InterPro" id="IPR047050">
    <property type="entry name" value="NGN"/>
</dbReference>
<dbReference type="PRINTS" id="PR00338">
    <property type="entry name" value="NUSGTNSCPFCT"/>
</dbReference>
<organism evidence="10 11">
    <name type="scientific">Schleiferilactobacillus perolens DSM 12744</name>
    <dbReference type="NCBI Taxonomy" id="1423792"/>
    <lineage>
        <taxon>Bacteria</taxon>
        <taxon>Bacillati</taxon>
        <taxon>Bacillota</taxon>
        <taxon>Bacilli</taxon>
        <taxon>Lactobacillales</taxon>
        <taxon>Lactobacillaceae</taxon>
        <taxon>Schleiferilactobacillus</taxon>
    </lineage>
</organism>
<dbReference type="PANTHER" id="PTHR30265:SF2">
    <property type="entry name" value="TRANSCRIPTION TERMINATION_ANTITERMINATION PROTEIN NUSG"/>
    <property type="match status" value="1"/>
</dbReference>
<protein>
    <recommendedName>
        <fullName evidence="5 6">Transcription termination/antitermination protein NusG</fullName>
    </recommendedName>
</protein>
<dbReference type="SMART" id="SM00738">
    <property type="entry name" value="NGN"/>
    <property type="match status" value="1"/>
</dbReference>
<evidence type="ECO:0000256" key="2">
    <source>
        <dbReference type="ARBA" id="ARBA00022814"/>
    </source>
</evidence>
<keyword evidence="11" id="KW-1185">Reference proteome</keyword>
<reference evidence="10 11" key="1">
    <citation type="journal article" date="2015" name="Genome Announc.">
        <title>Expanding the biotechnology potential of lactobacilli through comparative genomics of 213 strains and associated genera.</title>
        <authorList>
            <person name="Sun Z."/>
            <person name="Harris H.M."/>
            <person name="McCann A."/>
            <person name="Guo C."/>
            <person name="Argimon S."/>
            <person name="Zhang W."/>
            <person name="Yang X."/>
            <person name="Jeffery I.B."/>
            <person name="Cooney J.C."/>
            <person name="Kagawa T.F."/>
            <person name="Liu W."/>
            <person name="Song Y."/>
            <person name="Salvetti E."/>
            <person name="Wrobel A."/>
            <person name="Rasinkangas P."/>
            <person name="Parkhill J."/>
            <person name="Rea M.C."/>
            <person name="O'Sullivan O."/>
            <person name="Ritari J."/>
            <person name="Douillard F.P."/>
            <person name="Paul Ross R."/>
            <person name="Yang R."/>
            <person name="Briner A.E."/>
            <person name="Felis G.E."/>
            <person name="de Vos W.M."/>
            <person name="Barrangou R."/>
            <person name="Klaenhammer T.R."/>
            <person name="Caufield P.W."/>
            <person name="Cui Y."/>
            <person name="Zhang H."/>
            <person name="O'Toole P.W."/>
        </authorList>
    </citation>
    <scope>NUCLEOTIDE SEQUENCE [LARGE SCALE GENOMIC DNA]</scope>
    <source>
        <strain evidence="10 11">DSM 12744</strain>
    </source>
</reference>
<dbReference type="CDD" id="cd09891">
    <property type="entry name" value="NGN_Bact_1"/>
    <property type="match status" value="1"/>
</dbReference>
<dbReference type="Gene3D" id="2.30.30.30">
    <property type="match status" value="1"/>
</dbReference>
<dbReference type="GO" id="GO:0006353">
    <property type="term" value="P:DNA-templated transcription termination"/>
    <property type="evidence" value="ECO:0007669"/>
    <property type="project" value="UniProtKB-UniRule"/>
</dbReference>
<dbReference type="SUPFAM" id="SSF50104">
    <property type="entry name" value="Translation proteins SH3-like domain"/>
    <property type="match status" value="1"/>
</dbReference>
<dbReference type="SUPFAM" id="SSF82679">
    <property type="entry name" value="N-utilization substance G protein NusG, N-terminal domain"/>
    <property type="match status" value="1"/>
</dbReference>
<dbReference type="EMBL" id="AZEC01000004">
    <property type="protein sequence ID" value="KRL13521.1"/>
    <property type="molecule type" value="Genomic_DNA"/>
</dbReference>
<dbReference type="GO" id="GO:0006354">
    <property type="term" value="P:DNA-templated transcription elongation"/>
    <property type="evidence" value="ECO:0007669"/>
    <property type="project" value="UniProtKB-UniRule"/>
</dbReference>
<dbReference type="InterPro" id="IPR001062">
    <property type="entry name" value="Transcrpt_antiterm_NusG"/>
</dbReference>
<evidence type="ECO:0000259" key="8">
    <source>
        <dbReference type="SMART" id="SM00738"/>
    </source>
</evidence>
<dbReference type="InterPro" id="IPR014722">
    <property type="entry name" value="Rib_uL2_dom2"/>
</dbReference>
<dbReference type="Pfam" id="PF00467">
    <property type="entry name" value="KOW"/>
    <property type="match status" value="1"/>
</dbReference>
<dbReference type="PATRIC" id="fig|1423792.3.peg.2396"/>
<keyword evidence="2 5" id="KW-0889">Transcription antitermination</keyword>
<dbReference type="Gene3D" id="3.30.70.940">
    <property type="entry name" value="NusG, N-terminal domain"/>
    <property type="match status" value="1"/>
</dbReference>
<dbReference type="Proteomes" id="UP000051330">
    <property type="component" value="Unassembled WGS sequence"/>
</dbReference>
<sequence length="214" mass="23770">MPSPRSSAIQPEIAEHRHGAATPVLLNTKEINMVESAEKQWYVLHTYSGYENRVKQNLESRAQSMGMEDFIFRVVVSEEEEPEKKNGKEVMEKHKTFPGYVIVEMVMTDESWFVVRNTPGVTGFVGSHGAGSKPAPLLDSEVATILHSQGMTTRHGGNVDFEPGENVTIVDGAFTGLVGKVTEVNKEKLTLKVAITMFERETSAELDFDQVDKI</sequence>
<dbReference type="InterPro" id="IPR005824">
    <property type="entry name" value="KOW"/>
</dbReference>
<keyword evidence="3 5" id="KW-0805">Transcription regulation</keyword>
<dbReference type="HAMAP" id="MF_00948">
    <property type="entry name" value="NusG"/>
    <property type="match status" value="1"/>
</dbReference>
<comment type="caution">
    <text evidence="10">The sequence shown here is derived from an EMBL/GenBank/DDBJ whole genome shotgun (WGS) entry which is preliminary data.</text>
</comment>
<evidence type="ECO:0000256" key="4">
    <source>
        <dbReference type="ARBA" id="ARBA00023163"/>
    </source>
</evidence>
<comment type="function">
    <text evidence="5 7">Participates in transcription elongation, termination and antitermination.</text>
</comment>
<dbReference type="InterPro" id="IPR008991">
    <property type="entry name" value="Translation_prot_SH3-like_sf"/>
</dbReference>
<dbReference type="STRING" id="1423792.FD09_GL002357"/>
<dbReference type="GO" id="GO:0005829">
    <property type="term" value="C:cytosol"/>
    <property type="evidence" value="ECO:0007669"/>
    <property type="project" value="TreeGrafter"/>
</dbReference>
<feature type="domain" description="NusG-like N-terminal" evidence="8">
    <location>
        <begin position="38"/>
        <end position="149"/>
    </location>
</feature>
<dbReference type="GO" id="GO:0031564">
    <property type="term" value="P:transcription antitermination"/>
    <property type="evidence" value="ECO:0007669"/>
    <property type="project" value="UniProtKB-UniRule"/>
</dbReference>
<evidence type="ECO:0000259" key="9">
    <source>
        <dbReference type="SMART" id="SM00739"/>
    </source>
</evidence>
<name>A0A0R1MZU7_9LACO</name>
<keyword evidence="4 5" id="KW-0804">Transcription</keyword>
<dbReference type="FunFam" id="3.30.70.940:FF:000002">
    <property type="entry name" value="Transcription termination/antitermination protein NusG"/>
    <property type="match status" value="1"/>
</dbReference>
<evidence type="ECO:0000313" key="10">
    <source>
        <dbReference type="EMBL" id="KRL13521.1"/>
    </source>
</evidence>
<accession>A0A0R1MZU7</accession>
<dbReference type="InterPro" id="IPR006645">
    <property type="entry name" value="NGN-like_dom"/>
</dbReference>
<dbReference type="SMART" id="SM00739">
    <property type="entry name" value="KOW"/>
    <property type="match status" value="1"/>
</dbReference>
<dbReference type="InterPro" id="IPR043425">
    <property type="entry name" value="NusG-like"/>
</dbReference>
<evidence type="ECO:0000256" key="6">
    <source>
        <dbReference type="NCBIfam" id="TIGR00922"/>
    </source>
</evidence>
<dbReference type="PANTHER" id="PTHR30265">
    <property type="entry name" value="RHO-INTERACTING TRANSCRIPTION TERMINATION FACTOR NUSG"/>
    <property type="match status" value="1"/>
</dbReference>
<gene>
    <name evidence="5" type="primary">nusG</name>
    <name evidence="10" type="ORF">FD09_GL002357</name>
</gene>
<proteinExistence type="inferred from homology"/>
<evidence type="ECO:0000256" key="1">
    <source>
        <dbReference type="ARBA" id="ARBA00022472"/>
    </source>
</evidence>
<dbReference type="Pfam" id="PF02357">
    <property type="entry name" value="NusG"/>
    <property type="match status" value="1"/>
</dbReference>
<evidence type="ECO:0000256" key="3">
    <source>
        <dbReference type="ARBA" id="ARBA00023015"/>
    </source>
</evidence>
<evidence type="ECO:0000256" key="7">
    <source>
        <dbReference type="RuleBase" id="RU000538"/>
    </source>
</evidence>
<evidence type="ECO:0000313" key="11">
    <source>
        <dbReference type="Proteomes" id="UP000051330"/>
    </source>
</evidence>
<comment type="similarity">
    <text evidence="5 7">Belongs to the NusG family.</text>
</comment>
<dbReference type="NCBIfam" id="TIGR00922">
    <property type="entry name" value="nusG"/>
    <property type="match status" value="1"/>
</dbReference>
<dbReference type="AlphaFoldDB" id="A0A0R1MZU7"/>
<dbReference type="InterPro" id="IPR036735">
    <property type="entry name" value="NGN_dom_sf"/>
</dbReference>
<feature type="domain" description="KOW" evidence="9">
    <location>
        <begin position="160"/>
        <end position="187"/>
    </location>
</feature>
<evidence type="ECO:0000256" key="5">
    <source>
        <dbReference type="HAMAP-Rule" id="MF_00948"/>
    </source>
</evidence>